<sequence>MLPSIPAILGCITDVCVAARARGLGRNPIVLAGPVVISADVFAHQTGDVLAARGILEQGSAAEEAEHLPHA</sequence>
<protein>
    <submittedName>
        <fullName evidence="1">Uncharacterized protein</fullName>
    </submittedName>
</protein>
<name>A0A1R4GX12_9MICC</name>
<proteinExistence type="predicted"/>
<gene>
    <name evidence="1" type="ORF">FM101_14940</name>
</gene>
<dbReference type="EMBL" id="FUHW01000052">
    <property type="protein sequence ID" value="SJM72372.1"/>
    <property type="molecule type" value="Genomic_DNA"/>
</dbReference>
<dbReference type="RefSeq" id="WP_087001029.1">
    <property type="nucleotide sequence ID" value="NZ_FUHW01000052.1"/>
</dbReference>
<dbReference type="AlphaFoldDB" id="A0A1R4GX12"/>
<reference evidence="1 2" key="1">
    <citation type="submission" date="2017-02" db="EMBL/GenBank/DDBJ databases">
        <authorList>
            <person name="Peterson S.W."/>
        </authorList>
    </citation>
    <scope>NUCLEOTIDE SEQUENCE [LARGE SCALE GENOMIC DNA]</scope>
    <source>
        <strain evidence="1 2">B Ar 00.02</strain>
    </source>
</reference>
<keyword evidence="2" id="KW-1185">Reference proteome</keyword>
<organism evidence="1 2">
    <name type="scientific">Arthrobacter rhombi</name>
    <dbReference type="NCBI Taxonomy" id="71253"/>
    <lineage>
        <taxon>Bacteria</taxon>
        <taxon>Bacillati</taxon>
        <taxon>Actinomycetota</taxon>
        <taxon>Actinomycetes</taxon>
        <taxon>Micrococcales</taxon>
        <taxon>Micrococcaceae</taxon>
        <taxon>Arthrobacter</taxon>
    </lineage>
</organism>
<accession>A0A1R4GX12</accession>
<dbReference type="Proteomes" id="UP000195913">
    <property type="component" value="Unassembled WGS sequence"/>
</dbReference>
<evidence type="ECO:0000313" key="2">
    <source>
        <dbReference type="Proteomes" id="UP000195913"/>
    </source>
</evidence>
<evidence type="ECO:0000313" key="1">
    <source>
        <dbReference type="EMBL" id="SJM72372.1"/>
    </source>
</evidence>